<feature type="transmembrane region" description="Helical" evidence="1">
    <location>
        <begin position="375"/>
        <end position="396"/>
    </location>
</feature>
<comment type="caution">
    <text evidence="2">The sequence shown here is derived from an EMBL/GenBank/DDBJ whole genome shotgun (WGS) entry which is preliminary data.</text>
</comment>
<feature type="transmembrane region" description="Helical" evidence="1">
    <location>
        <begin position="254"/>
        <end position="278"/>
    </location>
</feature>
<protein>
    <submittedName>
        <fullName evidence="2">Uncharacterized protein</fullName>
    </submittedName>
</protein>
<name>A0A084SQ29_9BACT</name>
<proteinExistence type="predicted"/>
<organism evidence="2 3">
    <name type="scientific">Archangium violaceum Cb vi76</name>
    <dbReference type="NCBI Taxonomy" id="1406225"/>
    <lineage>
        <taxon>Bacteria</taxon>
        <taxon>Pseudomonadati</taxon>
        <taxon>Myxococcota</taxon>
        <taxon>Myxococcia</taxon>
        <taxon>Myxococcales</taxon>
        <taxon>Cystobacterineae</taxon>
        <taxon>Archangiaceae</taxon>
        <taxon>Archangium</taxon>
    </lineage>
</organism>
<sequence length="455" mass="50166">MLRARYSPYAFVAVILLVGLYVLLFSGVAWQTRVSGQQPAIRLTLHRDVSKLILVSEDEGQALHFAVAENLTGVRNFWLAAPVTGDKAPASQLWQKCQEVSGSKTATQEPVKSLSCELEQEDIDRSGQARPSRLQKFLPKSTFRKVVLRLPPPSTSSMYQEFWLIPYVQSAVTQTKTVSTPVPEILWTEARWQMGETASGGVAAKRCSNPDGGLEAPCLFVQGLLDRPELVLIRDPQQIAIAVAQRMSLRIVPFLVGVMVCANFILAVVFIGLLFWWFSGLFRSGKGPRLQTVFDESVPPEAHAAGQSPPSLEKKPGSVGKIPLLFPLQSVERSFRGLLEWLEVTGPALGFLLTVCALLLAFDPRIFVERDMNRFSSAISMAMSATFAGLGIRIFAFSCDRLLEHVLRRGGDSFRVDLTDTVYQVPDKRRNVTSLSPSPEQVIEPAPAQVRGDVA</sequence>
<dbReference type="AlphaFoldDB" id="A0A084SQ29"/>
<dbReference type="EMBL" id="JPMI01000201">
    <property type="protein sequence ID" value="KFA90564.1"/>
    <property type="molecule type" value="Genomic_DNA"/>
</dbReference>
<dbReference type="Proteomes" id="UP000028547">
    <property type="component" value="Unassembled WGS sequence"/>
</dbReference>
<keyword evidence="1" id="KW-1133">Transmembrane helix</keyword>
<feature type="transmembrane region" description="Helical" evidence="1">
    <location>
        <begin position="6"/>
        <end position="30"/>
    </location>
</feature>
<accession>A0A084SQ29</accession>
<gene>
    <name evidence="2" type="ORF">Q664_27245</name>
</gene>
<keyword evidence="1" id="KW-0472">Membrane</keyword>
<feature type="transmembrane region" description="Helical" evidence="1">
    <location>
        <begin position="344"/>
        <end position="363"/>
    </location>
</feature>
<keyword evidence="1" id="KW-0812">Transmembrane</keyword>
<reference evidence="2 3" key="1">
    <citation type="submission" date="2014-07" db="EMBL/GenBank/DDBJ databases">
        <title>Draft Genome Sequence of Gephyronic Acid Producer, Cystobacter violaceus Strain Cb vi76.</title>
        <authorList>
            <person name="Stevens D.C."/>
            <person name="Young J."/>
            <person name="Carmichael R."/>
            <person name="Tan J."/>
            <person name="Taylor R.E."/>
        </authorList>
    </citation>
    <scope>NUCLEOTIDE SEQUENCE [LARGE SCALE GENOMIC DNA]</scope>
    <source>
        <strain evidence="2 3">Cb vi76</strain>
    </source>
</reference>
<evidence type="ECO:0000256" key="1">
    <source>
        <dbReference type="SAM" id="Phobius"/>
    </source>
</evidence>
<evidence type="ECO:0000313" key="3">
    <source>
        <dbReference type="Proteomes" id="UP000028547"/>
    </source>
</evidence>
<evidence type="ECO:0000313" key="2">
    <source>
        <dbReference type="EMBL" id="KFA90564.1"/>
    </source>
</evidence>